<dbReference type="Gene3D" id="3.10.100.10">
    <property type="entry name" value="Mannose-Binding Protein A, subunit A"/>
    <property type="match status" value="1"/>
</dbReference>
<dbReference type="InterPro" id="IPR050111">
    <property type="entry name" value="C-type_lectin/snaclec_domain"/>
</dbReference>
<sequence length="180" mass="20338">MSLILRRTEAFEVSVSAVCLQNWTQFQSSRYRFMNTANWANGQKRCQEIGAMLLVIESGAENSFIAHELRLRNMGRAWLGCTDVKIEGEWVCHLADGIRAMPYDDWKSGQPNNYLHRQHCADVISDTGKWTDIECYHERYAVCEINSTQVKVPAAEPAVVCPRAVATSCYILGADGRLHP</sequence>
<dbReference type="OrthoDB" id="2142683at2759"/>
<dbReference type="PROSITE" id="PS50041">
    <property type="entry name" value="C_TYPE_LECTIN_2"/>
    <property type="match status" value="1"/>
</dbReference>
<dbReference type="InterPro" id="IPR016187">
    <property type="entry name" value="CTDL_fold"/>
</dbReference>
<evidence type="ECO:0000259" key="1">
    <source>
        <dbReference type="PROSITE" id="PS50041"/>
    </source>
</evidence>
<proteinExistence type="predicted"/>
<evidence type="ECO:0000313" key="2">
    <source>
        <dbReference type="EnsemblMetazoa" id="XP_038061648.1"/>
    </source>
</evidence>
<dbReference type="CDD" id="cd00037">
    <property type="entry name" value="CLECT"/>
    <property type="match status" value="1"/>
</dbReference>
<dbReference type="GeneID" id="119732264"/>
<dbReference type="PANTHER" id="PTHR22803">
    <property type="entry name" value="MANNOSE, PHOSPHOLIPASE, LECTIN RECEPTOR RELATED"/>
    <property type="match status" value="1"/>
</dbReference>
<feature type="domain" description="C-type lectin" evidence="1">
    <location>
        <begin position="26"/>
        <end position="144"/>
    </location>
</feature>
<dbReference type="Proteomes" id="UP000887568">
    <property type="component" value="Unplaced"/>
</dbReference>
<dbReference type="SMART" id="SM00034">
    <property type="entry name" value="CLECT"/>
    <property type="match status" value="1"/>
</dbReference>
<dbReference type="InterPro" id="IPR001304">
    <property type="entry name" value="C-type_lectin-like"/>
</dbReference>
<dbReference type="AlphaFoldDB" id="A0A914AD27"/>
<dbReference type="RefSeq" id="XP_038061648.1">
    <property type="nucleotide sequence ID" value="XM_038205720.1"/>
</dbReference>
<name>A0A914AD27_PATMI</name>
<dbReference type="InterPro" id="IPR016186">
    <property type="entry name" value="C-type_lectin-like/link_sf"/>
</dbReference>
<reference evidence="2" key="1">
    <citation type="submission" date="2022-11" db="UniProtKB">
        <authorList>
            <consortium name="EnsemblMetazoa"/>
        </authorList>
    </citation>
    <scope>IDENTIFICATION</scope>
</reference>
<dbReference type="Pfam" id="PF00059">
    <property type="entry name" value="Lectin_C"/>
    <property type="match status" value="1"/>
</dbReference>
<accession>A0A914AD27</accession>
<organism evidence="2 3">
    <name type="scientific">Patiria miniata</name>
    <name type="common">Bat star</name>
    <name type="synonym">Asterina miniata</name>
    <dbReference type="NCBI Taxonomy" id="46514"/>
    <lineage>
        <taxon>Eukaryota</taxon>
        <taxon>Metazoa</taxon>
        <taxon>Echinodermata</taxon>
        <taxon>Eleutherozoa</taxon>
        <taxon>Asterozoa</taxon>
        <taxon>Asteroidea</taxon>
        <taxon>Valvatacea</taxon>
        <taxon>Valvatida</taxon>
        <taxon>Asterinidae</taxon>
        <taxon>Patiria</taxon>
    </lineage>
</organism>
<protein>
    <recommendedName>
        <fullName evidence="1">C-type lectin domain-containing protein</fullName>
    </recommendedName>
</protein>
<keyword evidence="3" id="KW-1185">Reference proteome</keyword>
<evidence type="ECO:0000313" key="3">
    <source>
        <dbReference type="Proteomes" id="UP000887568"/>
    </source>
</evidence>
<dbReference type="SUPFAM" id="SSF56436">
    <property type="entry name" value="C-type lectin-like"/>
    <property type="match status" value="1"/>
</dbReference>
<dbReference type="EnsemblMetazoa" id="XM_038205720.1">
    <property type="protein sequence ID" value="XP_038061648.1"/>
    <property type="gene ID" value="LOC119732264"/>
</dbReference>